<accession>A0A5E4MUK9</accession>
<dbReference type="PANTHER" id="PTHR37159:SF1">
    <property type="entry name" value="GH11867P"/>
    <property type="match status" value="1"/>
</dbReference>
<dbReference type="Pfam" id="PF09995">
    <property type="entry name" value="MPAB_Lcp_cat"/>
    <property type="match status" value="1"/>
</dbReference>
<sequence length="371" mass="42958">MCRRKCRKSDEFYIPDETDLRLFPAATQEKANDPRSPEQRVTALLRDGQNVSVDKKRPRDLPEWFDEKLFARGKEYFHSNFYAVFVANLIGLILVLTIPTILDVLILTNKSSEPYTAFRRYLDTIRHMLRWYKYDLKKVDSKCQKSVTIVHGLHCAASRISDKSGLGLRVTQKDMVLTQFGFMGLILLKKKELAIEGTDEDEMAIVHFWRTIGYFIGIQDKYNLCQGTLEEVRSTCDIILKDVYVPALMDPPAEFHRMVVTLIEGIKPISPMLDVDAFMTFTRRICGLPDTGTPLANTYSRWMYNIQAYTHDVLLTRRWLAFVFRPLLNYNMMFSVWLNVKFPFGAACKFGMKTFSRVPDHAPHPIRPDDG</sequence>
<evidence type="ECO:0000313" key="4">
    <source>
        <dbReference type="Proteomes" id="UP000325440"/>
    </source>
</evidence>
<dbReference type="InterPro" id="IPR018713">
    <property type="entry name" value="MPAB/Lcp_cat_dom"/>
</dbReference>
<name>A0A5E4MUK9_9HEMI</name>
<evidence type="ECO:0000313" key="3">
    <source>
        <dbReference type="EMBL" id="VVC34541.1"/>
    </source>
</evidence>
<keyword evidence="1" id="KW-0472">Membrane</keyword>
<proteinExistence type="predicted"/>
<protein>
    <recommendedName>
        <fullName evidence="2">ER-bound oxygenase mpaB/mpaB'/Rubber oxygenase catalytic domain-containing protein</fullName>
    </recommendedName>
</protein>
<feature type="domain" description="ER-bound oxygenase mpaB/mpaB'/Rubber oxygenase catalytic" evidence="2">
    <location>
        <begin position="78"/>
        <end position="240"/>
    </location>
</feature>
<dbReference type="OrthoDB" id="6361347at2759"/>
<keyword evidence="1" id="KW-0812">Transmembrane</keyword>
<dbReference type="PANTHER" id="PTHR37159">
    <property type="entry name" value="GH11867P"/>
    <property type="match status" value="1"/>
</dbReference>
<evidence type="ECO:0000256" key="1">
    <source>
        <dbReference type="SAM" id="Phobius"/>
    </source>
</evidence>
<reference evidence="3 4" key="1">
    <citation type="submission" date="2019-08" db="EMBL/GenBank/DDBJ databases">
        <authorList>
            <person name="Alioto T."/>
            <person name="Alioto T."/>
            <person name="Gomez Garrido J."/>
        </authorList>
    </citation>
    <scope>NUCLEOTIDE SEQUENCE [LARGE SCALE GENOMIC DNA]</scope>
</reference>
<dbReference type="AlphaFoldDB" id="A0A5E4MUK9"/>
<feature type="transmembrane region" description="Helical" evidence="1">
    <location>
        <begin position="81"/>
        <end position="102"/>
    </location>
</feature>
<dbReference type="EMBL" id="CABPRJ010000999">
    <property type="protein sequence ID" value="VVC34541.1"/>
    <property type="molecule type" value="Genomic_DNA"/>
</dbReference>
<gene>
    <name evidence="3" type="ORF">CINCED_3A008711</name>
</gene>
<dbReference type="GO" id="GO:0016491">
    <property type="term" value="F:oxidoreductase activity"/>
    <property type="evidence" value="ECO:0007669"/>
    <property type="project" value="InterPro"/>
</dbReference>
<evidence type="ECO:0000259" key="2">
    <source>
        <dbReference type="Pfam" id="PF09995"/>
    </source>
</evidence>
<organism evidence="3 4">
    <name type="scientific">Cinara cedri</name>
    <dbReference type="NCBI Taxonomy" id="506608"/>
    <lineage>
        <taxon>Eukaryota</taxon>
        <taxon>Metazoa</taxon>
        <taxon>Ecdysozoa</taxon>
        <taxon>Arthropoda</taxon>
        <taxon>Hexapoda</taxon>
        <taxon>Insecta</taxon>
        <taxon>Pterygota</taxon>
        <taxon>Neoptera</taxon>
        <taxon>Paraneoptera</taxon>
        <taxon>Hemiptera</taxon>
        <taxon>Sternorrhyncha</taxon>
        <taxon>Aphidomorpha</taxon>
        <taxon>Aphidoidea</taxon>
        <taxon>Aphididae</taxon>
        <taxon>Lachninae</taxon>
        <taxon>Cinara</taxon>
    </lineage>
</organism>
<keyword evidence="4" id="KW-1185">Reference proteome</keyword>
<keyword evidence="1" id="KW-1133">Transmembrane helix</keyword>
<dbReference type="Proteomes" id="UP000325440">
    <property type="component" value="Unassembled WGS sequence"/>
</dbReference>